<dbReference type="Proteomes" id="UP001221757">
    <property type="component" value="Unassembled WGS sequence"/>
</dbReference>
<accession>A0AAD7MAC3</accession>
<dbReference type="Pfam" id="PF20703">
    <property type="entry name" value="nSTAND1"/>
    <property type="match status" value="1"/>
</dbReference>
<dbReference type="InterPro" id="IPR049052">
    <property type="entry name" value="nSTAND1"/>
</dbReference>
<dbReference type="Gene3D" id="3.40.50.300">
    <property type="entry name" value="P-loop containing nucleotide triphosphate hydrolases"/>
    <property type="match status" value="1"/>
</dbReference>
<dbReference type="InterPro" id="IPR027417">
    <property type="entry name" value="P-loop_NTPase"/>
</dbReference>
<feature type="region of interest" description="Disordered" evidence="1">
    <location>
        <begin position="923"/>
        <end position="950"/>
    </location>
</feature>
<sequence length="950" mass="104277">MPTFKVLVICPSGVGKTSLRGQIQAGIHTTTETLRIQRDAKQQHEELIALIAAHPDLTTERSSSGTRTTISRVGQSSVSLALLPAPPQIFHGRETELRDVVDILTQCTPARIAILGPGGMGKTALATAALHHPDVITKYTERHFISCHATATCQDLISLLADHLGVERGRHLARRIARFLEYAPPTLLVLDNFETPWEANETRPEVEEFLSTMTAAAHVALLITMRGAERPAKVKWTRPFLLPLRPLEDAAARQMFIAIADDTHEQSLVAQVLKVTGNLPLAVSLMASVVSYEGCEKTLSRWHTEKTRLLSDGYDKGSSLEISLMVSLTSSRMTPEAQALLNLLSILPDGLSQAEIMHSKLPISNVLAAKSTLIQTSLAYVDLGKTLSVLPPIREYVRGVYPPSPALKAALRQHYHEILALPQDRDIVAQFMATFNNLQVILSDALLNGCEDLRQTLHSALKLDTFAVFMNRGGQQLIGSFDPYLAEWGGDSVYGTYLLHRVGSSDIRESAKVQVDIIQGKRYFENASPEMKVEWYIALGRYYAWQDQPAAIRWFRQAISVGSACEAPSTPLDLSNAFCCLGGVLNGIGNHTAGKSFSQKARNCAERAGHLPSEAYAIAREAACCVSLGDLPYATRLLNEAKGLLVAGGFQGSAAYTSVEWHHADLLLLKTEYAEARRLNERFAEASEGRTLAVLARVNIALINTQTAGEAGAIRAELDRCRELFKGSLAYTLGTTLGTMACDVARADLEIREGNIHEAKATLERHFTASRKNWAEIEIFCLERLADIGCGLNEVEPTLEWAVIFLASAFTRQNKVAGMMALRCMGGIFLVKEENNTALSLFEVARAGFAAMGVYRSHADCLRGMAEVHEKTHDFTKARELLIEARPLYQHCQQTREIGRLDVKIRNMEERALATLAQLQVPVEAPQASESDHNEEVGGDHRSVGLVVDK</sequence>
<feature type="domain" description="Novel STAND NTPase 1" evidence="2">
    <location>
        <begin position="88"/>
        <end position="227"/>
    </location>
</feature>
<reference evidence="3" key="1">
    <citation type="submission" date="2023-03" db="EMBL/GenBank/DDBJ databases">
        <title>Massive genome expansion in bonnet fungi (Mycena s.s.) driven by repeated elements and novel gene families across ecological guilds.</title>
        <authorList>
            <consortium name="Lawrence Berkeley National Laboratory"/>
            <person name="Harder C.B."/>
            <person name="Miyauchi S."/>
            <person name="Viragh M."/>
            <person name="Kuo A."/>
            <person name="Thoen E."/>
            <person name="Andreopoulos B."/>
            <person name="Lu D."/>
            <person name="Skrede I."/>
            <person name="Drula E."/>
            <person name="Henrissat B."/>
            <person name="Morin E."/>
            <person name="Kohler A."/>
            <person name="Barry K."/>
            <person name="LaButti K."/>
            <person name="Morin E."/>
            <person name="Salamov A."/>
            <person name="Lipzen A."/>
            <person name="Mereny Z."/>
            <person name="Hegedus B."/>
            <person name="Baldrian P."/>
            <person name="Stursova M."/>
            <person name="Weitz H."/>
            <person name="Taylor A."/>
            <person name="Grigoriev I.V."/>
            <person name="Nagy L.G."/>
            <person name="Martin F."/>
            <person name="Kauserud H."/>
        </authorList>
    </citation>
    <scope>NUCLEOTIDE SEQUENCE</scope>
    <source>
        <strain evidence="3">CBHHK067</strain>
    </source>
</reference>
<evidence type="ECO:0000256" key="1">
    <source>
        <dbReference type="SAM" id="MobiDB-lite"/>
    </source>
</evidence>
<protein>
    <recommendedName>
        <fullName evidence="2">Novel STAND NTPase 1 domain-containing protein</fullName>
    </recommendedName>
</protein>
<dbReference type="PANTHER" id="PTHR47691">
    <property type="entry name" value="REGULATOR-RELATED"/>
    <property type="match status" value="1"/>
</dbReference>
<dbReference type="SUPFAM" id="SSF48452">
    <property type="entry name" value="TPR-like"/>
    <property type="match status" value="1"/>
</dbReference>
<dbReference type="GO" id="GO:0043531">
    <property type="term" value="F:ADP binding"/>
    <property type="evidence" value="ECO:0007669"/>
    <property type="project" value="InterPro"/>
</dbReference>
<dbReference type="Gene3D" id="1.25.40.10">
    <property type="entry name" value="Tetratricopeptide repeat domain"/>
    <property type="match status" value="1"/>
</dbReference>
<name>A0AAD7MAC3_MYCRO</name>
<evidence type="ECO:0000313" key="3">
    <source>
        <dbReference type="EMBL" id="KAJ7708069.1"/>
    </source>
</evidence>
<dbReference type="EMBL" id="JARKIE010000004">
    <property type="protein sequence ID" value="KAJ7708069.1"/>
    <property type="molecule type" value="Genomic_DNA"/>
</dbReference>
<gene>
    <name evidence="3" type="ORF">B0H17DRAFT_1191571</name>
</gene>
<dbReference type="InterPro" id="IPR011990">
    <property type="entry name" value="TPR-like_helical_dom_sf"/>
</dbReference>
<keyword evidence="4" id="KW-1185">Reference proteome</keyword>
<comment type="caution">
    <text evidence="3">The sequence shown here is derived from an EMBL/GenBank/DDBJ whole genome shotgun (WGS) entry which is preliminary data.</text>
</comment>
<feature type="compositionally biased region" description="Basic and acidic residues" evidence="1">
    <location>
        <begin position="930"/>
        <end position="950"/>
    </location>
</feature>
<proteinExistence type="predicted"/>
<dbReference type="PANTHER" id="PTHR47691:SF3">
    <property type="entry name" value="HTH-TYPE TRANSCRIPTIONAL REGULATOR RV0890C-RELATED"/>
    <property type="match status" value="1"/>
</dbReference>
<dbReference type="AlphaFoldDB" id="A0AAD7MAC3"/>
<dbReference type="SUPFAM" id="SSF52540">
    <property type="entry name" value="P-loop containing nucleoside triphosphate hydrolases"/>
    <property type="match status" value="1"/>
</dbReference>
<evidence type="ECO:0000259" key="2">
    <source>
        <dbReference type="Pfam" id="PF20703"/>
    </source>
</evidence>
<evidence type="ECO:0000313" key="4">
    <source>
        <dbReference type="Proteomes" id="UP001221757"/>
    </source>
</evidence>
<organism evidence="3 4">
    <name type="scientific">Mycena rosella</name>
    <name type="common">Pink bonnet</name>
    <name type="synonym">Agaricus rosellus</name>
    <dbReference type="NCBI Taxonomy" id="1033263"/>
    <lineage>
        <taxon>Eukaryota</taxon>
        <taxon>Fungi</taxon>
        <taxon>Dikarya</taxon>
        <taxon>Basidiomycota</taxon>
        <taxon>Agaricomycotina</taxon>
        <taxon>Agaricomycetes</taxon>
        <taxon>Agaricomycetidae</taxon>
        <taxon>Agaricales</taxon>
        <taxon>Marasmiineae</taxon>
        <taxon>Mycenaceae</taxon>
        <taxon>Mycena</taxon>
    </lineage>
</organism>